<gene>
    <name evidence="1" type="ORF">HNR31_002842</name>
</gene>
<accession>A0A7V9Z8K2</accession>
<name>A0A7V9Z8K2_9BACL</name>
<comment type="caution">
    <text evidence="1">The sequence shown here is derived from an EMBL/GenBank/DDBJ whole genome shotgun (WGS) entry which is preliminary data.</text>
</comment>
<sequence>MNHPVLRLALEILNPEHHLARIGGTARRFHFFDRKIAYGFERVLTGELQQESLELDEPLEQKLVISKEIEKP</sequence>
<reference evidence="1 2" key="1">
    <citation type="submission" date="2020-07" db="EMBL/GenBank/DDBJ databases">
        <title>Genomic Encyclopedia of Type Strains, Phase IV (KMG-IV): sequencing the most valuable type-strain genomes for metagenomic binning, comparative biology and taxonomic classification.</title>
        <authorList>
            <person name="Goeker M."/>
        </authorList>
    </citation>
    <scope>NUCLEOTIDE SEQUENCE [LARGE SCALE GENOMIC DNA]</scope>
    <source>
        <strain evidence="1 2">DSM 15730</strain>
    </source>
</reference>
<protein>
    <submittedName>
        <fullName evidence="1">Ornithine cyclodeaminase/alanine dehydrogenase-like protein (Mu-crystallin family)</fullName>
    </submittedName>
</protein>
<organism evidence="1 2">
    <name type="scientific">Thermaerobacillus caldiproteolyticus</name>
    <dbReference type="NCBI Taxonomy" id="247480"/>
    <lineage>
        <taxon>Bacteria</taxon>
        <taxon>Bacillati</taxon>
        <taxon>Bacillota</taxon>
        <taxon>Bacilli</taxon>
        <taxon>Bacillales</taxon>
        <taxon>Anoxybacillaceae</taxon>
        <taxon>Thermaerobacillus</taxon>
    </lineage>
</organism>
<evidence type="ECO:0000313" key="1">
    <source>
        <dbReference type="EMBL" id="MBA2876047.1"/>
    </source>
</evidence>
<evidence type="ECO:0000313" key="2">
    <source>
        <dbReference type="Proteomes" id="UP000523087"/>
    </source>
</evidence>
<dbReference type="Proteomes" id="UP000523087">
    <property type="component" value="Unassembled WGS sequence"/>
</dbReference>
<dbReference type="RefSeq" id="WP_181556900.1">
    <property type="nucleotide sequence ID" value="NZ_CP064060.1"/>
</dbReference>
<dbReference type="EMBL" id="JACDUT010000009">
    <property type="protein sequence ID" value="MBA2876047.1"/>
    <property type="molecule type" value="Genomic_DNA"/>
</dbReference>
<keyword evidence="2" id="KW-1185">Reference proteome</keyword>
<proteinExistence type="predicted"/>
<dbReference type="AlphaFoldDB" id="A0A7V9Z8K2"/>